<dbReference type="GO" id="GO:0046872">
    <property type="term" value="F:metal ion binding"/>
    <property type="evidence" value="ECO:0007669"/>
    <property type="project" value="UniProtKB-KW"/>
</dbReference>
<sequence length="175" mass="20533">LLKSVTRHSWTSSGRQESVAEHSWRLAVMAIVLEEEFPQVDIKKVIEMVIIHDFGEVYDGDFPTFQKQPSNKAKIEERAVRKLVEPLAPNVQNKIIKLSNEFHEYKTPEAKLARALDKLEVLIQHNEADLSTWVSKEYTYNLTCSRKYMGFHKFIKKFREIIDKQTREKVAEEKK</sequence>
<keyword evidence="2" id="KW-0378">Hydrolase</keyword>
<feature type="non-terminal residue" evidence="4">
    <location>
        <position position="1"/>
    </location>
</feature>
<dbReference type="GO" id="GO:0005737">
    <property type="term" value="C:cytoplasm"/>
    <property type="evidence" value="ECO:0007669"/>
    <property type="project" value="TreeGrafter"/>
</dbReference>
<dbReference type="Pfam" id="PF13023">
    <property type="entry name" value="HD_3"/>
    <property type="match status" value="1"/>
</dbReference>
<evidence type="ECO:0000256" key="1">
    <source>
        <dbReference type="ARBA" id="ARBA00022723"/>
    </source>
</evidence>
<reference evidence="4" key="1">
    <citation type="journal article" date="2014" name="Front. Microbiol.">
        <title>High frequency of phylogenetically diverse reductive dehalogenase-homologous genes in deep subseafloor sedimentary metagenomes.</title>
        <authorList>
            <person name="Kawai M."/>
            <person name="Futagami T."/>
            <person name="Toyoda A."/>
            <person name="Takaki Y."/>
            <person name="Nishi S."/>
            <person name="Hori S."/>
            <person name="Arai W."/>
            <person name="Tsubouchi T."/>
            <person name="Morono Y."/>
            <person name="Uchiyama I."/>
            <person name="Ito T."/>
            <person name="Fujiyama A."/>
            <person name="Inagaki F."/>
            <person name="Takami H."/>
        </authorList>
    </citation>
    <scope>NUCLEOTIDE SEQUENCE</scope>
    <source>
        <strain evidence="4">Expedition CK06-06</strain>
    </source>
</reference>
<accession>X1VCG3</accession>
<dbReference type="InterPro" id="IPR039356">
    <property type="entry name" value="YfbR/HDDC2"/>
</dbReference>
<dbReference type="InterPro" id="IPR006674">
    <property type="entry name" value="HD_domain"/>
</dbReference>
<dbReference type="AlphaFoldDB" id="X1VCG3"/>
<dbReference type="PANTHER" id="PTHR11845">
    <property type="entry name" value="5'-DEOXYNUCLEOTIDASE HDDC2"/>
    <property type="match status" value="1"/>
</dbReference>
<dbReference type="SUPFAM" id="SSF109604">
    <property type="entry name" value="HD-domain/PDEase-like"/>
    <property type="match status" value="1"/>
</dbReference>
<protein>
    <recommendedName>
        <fullName evidence="3">HD domain-containing protein</fullName>
    </recommendedName>
</protein>
<evidence type="ECO:0000313" key="4">
    <source>
        <dbReference type="EMBL" id="GAJ14937.1"/>
    </source>
</evidence>
<dbReference type="Gene3D" id="1.10.3210.10">
    <property type="entry name" value="Hypothetical protein af1432"/>
    <property type="match status" value="1"/>
</dbReference>
<dbReference type="EMBL" id="BARW01027340">
    <property type="protein sequence ID" value="GAJ14937.1"/>
    <property type="molecule type" value="Genomic_DNA"/>
</dbReference>
<evidence type="ECO:0000256" key="2">
    <source>
        <dbReference type="ARBA" id="ARBA00022801"/>
    </source>
</evidence>
<evidence type="ECO:0000259" key="3">
    <source>
        <dbReference type="Pfam" id="PF13023"/>
    </source>
</evidence>
<dbReference type="PANTHER" id="PTHR11845:SF13">
    <property type="entry name" value="5'-DEOXYNUCLEOTIDASE HDDC2"/>
    <property type="match status" value="1"/>
</dbReference>
<feature type="domain" description="HD" evidence="3">
    <location>
        <begin position="2"/>
        <end position="153"/>
    </location>
</feature>
<name>X1VCG3_9ZZZZ</name>
<comment type="caution">
    <text evidence="4">The sequence shown here is derived from an EMBL/GenBank/DDBJ whole genome shotgun (WGS) entry which is preliminary data.</text>
</comment>
<proteinExistence type="predicted"/>
<dbReference type="GO" id="GO:0002953">
    <property type="term" value="F:5'-deoxynucleotidase activity"/>
    <property type="evidence" value="ECO:0007669"/>
    <property type="project" value="InterPro"/>
</dbReference>
<gene>
    <name evidence="4" type="ORF">S12H4_44378</name>
</gene>
<keyword evidence="1" id="KW-0479">Metal-binding</keyword>
<organism evidence="4">
    <name type="scientific">marine sediment metagenome</name>
    <dbReference type="NCBI Taxonomy" id="412755"/>
    <lineage>
        <taxon>unclassified sequences</taxon>
        <taxon>metagenomes</taxon>
        <taxon>ecological metagenomes</taxon>
    </lineage>
</organism>